<evidence type="ECO:0000256" key="1">
    <source>
        <dbReference type="SAM" id="MobiDB-lite"/>
    </source>
</evidence>
<evidence type="ECO:0000313" key="2">
    <source>
        <dbReference type="EMBL" id="MCI68757.1"/>
    </source>
</evidence>
<accession>A0A392U7G0</accession>
<proteinExistence type="predicted"/>
<comment type="caution">
    <text evidence="2">The sequence shown here is derived from an EMBL/GenBank/DDBJ whole genome shotgun (WGS) entry which is preliminary data.</text>
</comment>
<protein>
    <submittedName>
        <fullName evidence="2">Uncharacterized protein</fullName>
    </submittedName>
</protein>
<name>A0A392U7G0_9FABA</name>
<dbReference type="Proteomes" id="UP000265520">
    <property type="component" value="Unassembled WGS sequence"/>
</dbReference>
<organism evidence="2 3">
    <name type="scientific">Trifolium medium</name>
    <dbReference type="NCBI Taxonomy" id="97028"/>
    <lineage>
        <taxon>Eukaryota</taxon>
        <taxon>Viridiplantae</taxon>
        <taxon>Streptophyta</taxon>
        <taxon>Embryophyta</taxon>
        <taxon>Tracheophyta</taxon>
        <taxon>Spermatophyta</taxon>
        <taxon>Magnoliopsida</taxon>
        <taxon>eudicotyledons</taxon>
        <taxon>Gunneridae</taxon>
        <taxon>Pentapetalae</taxon>
        <taxon>rosids</taxon>
        <taxon>fabids</taxon>
        <taxon>Fabales</taxon>
        <taxon>Fabaceae</taxon>
        <taxon>Papilionoideae</taxon>
        <taxon>50 kb inversion clade</taxon>
        <taxon>NPAAA clade</taxon>
        <taxon>Hologalegina</taxon>
        <taxon>IRL clade</taxon>
        <taxon>Trifolieae</taxon>
        <taxon>Trifolium</taxon>
    </lineage>
</organism>
<sequence length="71" mass="7792">SSSLKPKRTYSTRRLKWQMLYVMLDQKTTIPLGNHIAKVATEGRTTNIGSPGDHPACSRATLPLPPRASTS</sequence>
<dbReference type="AlphaFoldDB" id="A0A392U7G0"/>
<feature type="non-terminal residue" evidence="2">
    <location>
        <position position="1"/>
    </location>
</feature>
<dbReference type="EMBL" id="LXQA010742297">
    <property type="protein sequence ID" value="MCI68757.1"/>
    <property type="molecule type" value="Genomic_DNA"/>
</dbReference>
<evidence type="ECO:0000313" key="3">
    <source>
        <dbReference type="Proteomes" id="UP000265520"/>
    </source>
</evidence>
<reference evidence="2 3" key="1">
    <citation type="journal article" date="2018" name="Front. Plant Sci.">
        <title>Red Clover (Trifolium pratense) and Zigzag Clover (T. medium) - A Picture of Genomic Similarities and Differences.</title>
        <authorList>
            <person name="Dluhosova J."/>
            <person name="Istvanek J."/>
            <person name="Nedelnik J."/>
            <person name="Repkova J."/>
        </authorList>
    </citation>
    <scope>NUCLEOTIDE SEQUENCE [LARGE SCALE GENOMIC DNA]</scope>
    <source>
        <strain evidence="3">cv. 10/8</strain>
        <tissue evidence="2">Leaf</tissue>
    </source>
</reference>
<keyword evidence="3" id="KW-1185">Reference proteome</keyword>
<feature type="region of interest" description="Disordered" evidence="1">
    <location>
        <begin position="45"/>
        <end position="71"/>
    </location>
</feature>